<organism evidence="4">
    <name type="scientific">Enterococcus faecium</name>
    <name type="common">Streptococcus faecium</name>
    <dbReference type="NCBI Taxonomy" id="1352"/>
    <lineage>
        <taxon>Bacteria</taxon>
        <taxon>Bacillati</taxon>
        <taxon>Bacillota</taxon>
        <taxon>Bacilli</taxon>
        <taxon>Lactobacillales</taxon>
        <taxon>Enterococcaceae</taxon>
        <taxon>Enterococcus</taxon>
    </lineage>
</organism>
<geneLocation type="plasmid" evidence="4">
    <name>pN7435-R3645</name>
</geneLocation>
<protein>
    <recommendedName>
        <fullName evidence="3">J domain-containing protein</fullName>
    </recommendedName>
</protein>
<reference evidence="4" key="1">
    <citation type="submission" date="2020-02" db="EMBL/GenBank/DDBJ databases">
        <title>A new conjugative MDR plasmid carrying the lsa(E) gene in Enterococcus faecium with potential transmission to Staphylococcus aureus.</title>
        <authorList>
            <person name="Yan X."/>
            <person name="Wang J."/>
            <person name="You Y."/>
            <person name="Tao X."/>
            <person name="Meng F."/>
            <person name="Zhang J."/>
        </authorList>
    </citation>
    <scope>NUCLEOTIDE SEQUENCE</scope>
    <source>
        <strain evidence="4">N7435</strain>
        <plasmid evidence="4">pN7435-R3645</plasmid>
    </source>
</reference>
<dbReference type="InterPro" id="IPR036869">
    <property type="entry name" value="J_dom_sf"/>
</dbReference>
<name>A0A7T8QZX7_ENTFC</name>
<evidence type="ECO:0000256" key="1">
    <source>
        <dbReference type="ARBA" id="ARBA00022705"/>
    </source>
</evidence>
<proteinExistence type="predicted"/>
<dbReference type="EMBL" id="MT022086">
    <property type="protein sequence ID" value="QQP61307.1"/>
    <property type="molecule type" value="Genomic_DNA"/>
</dbReference>
<keyword evidence="2" id="KW-0346">Stress response</keyword>
<evidence type="ECO:0000259" key="3">
    <source>
        <dbReference type="PROSITE" id="PS50076"/>
    </source>
</evidence>
<feature type="domain" description="J" evidence="3">
    <location>
        <begin position="11"/>
        <end position="72"/>
    </location>
</feature>
<evidence type="ECO:0000256" key="2">
    <source>
        <dbReference type="ARBA" id="ARBA00023016"/>
    </source>
</evidence>
<dbReference type="CDD" id="cd06257">
    <property type="entry name" value="DnaJ"/>
    <property type="match status" value="1"/>
</dbReference>
<dbReference type="PROSITE" id="PS50076">
    <property type="entry name" value="DNAJ_2"/>
    <property type="match status" value="1"/>
</dbReference>
<sequence>MSKSQKSKRKGMIKMKYIKNVETLEELKKAYKKLAFKLHPDCGGNEEEMKILNNEYDELFSKLKNTHKNKEGKTYTKETTETPEQFKDIINKLFNLKMDGVAIEVVGTFIWLTGNTKPYKEDIKALEFRYSPKKYAWYKAPKDYKKRSRLRSICEKRLSLRQLHHILVVNMYLKYT</sequence>
<dbReference type="GO" id="GO:0006260">
    <property type="term" value="P:DNA replication"/>
    <property type="evidence" value="ECO:0007669"/>
    <property type="project" value="UniProtKB-KW"/>
</dbReference>
<accession>A0A7T8QZX7</accession>
<dbReference type="AlphaFoldDB" id="A0A7T8QZX7"/>
<keyword evidence="1" id="KW-0235">DNA replication</keyword>
<dbReference type="Gene3D" id="1.10.287.110">
    <property type="entry name" value="DnaJ domain"/>
    <property type="match status" value="1"/>
</dbReference>
<keyword evidence="4" id="KW-0614">Plasmid</keyword>
<evidence type="ECO:0000313" key="4">
    <source>
        <dbReference type="EMBL" id="QQP61307.1"/>
    </source>
</evidence>
<dbReference type="SUPFAM" id="SSF46565">
    <property type="entry name" value="Chaperone J-domain"/>
    <property type="match status" value="1"/>
</dbReference>
<dbReference type="InterPro" id="IPR001623">
    <property type="entry name" value="DnaJ_domain"/>
</dbReference>